<accession>A0ABR1B7E0</accession>
<proteinExistence type="inferred from homology"/>
<evidence type="ECO:0000256" key="2">
    <source>
        <dbReference type="ARBA" id="ARBA00022490"/>
    </source>
</evidence>
<evidence type="ECO:0000256" key="3">
    <source>
        <dbReference type="ARBA" id="ARBA00023212"/>
    </source>
</evidence>
<comment type="caution">
    <text evidence="7">The sequence shown here is derived from an EMBL/GenBank/DDBJ whole genome shotgun (WGS) entry which is preliminary data.</text>
</comment>
<comment type="similarity">
    <text evidence="4">Belongs to the CEP135/TSGA10 family.</text>
</comment>
<reference evidence="7 8" key="1">
    <citation type="submission" date="2023-09" db="EMBL/GenBank/DDBJ databases">
        <title>Genomes of two closely related lineages of the louse Polyplax serrata with different host specificities.</title>
        <authorList>
            <person name="Martinu J."/>
            <person name="Tarabai H."/>
            <person name="Stefka J."/>
            <person name="Hypsa V."/>
        </authorList>
    </citation>
    <scope>NUCLEOTIDE SEQUENCE [LARGE SCALE GENOMIC DNA]</scope>
    <source>
        <strain evidence="7">98ZLc_SE</strain>
    </source>
</reference>
<evidence type="ECO:0000256" key="1">
    <source>
        <dbReference type="ARBA" id="ARBA00004114"/>
    </source>
</evidence>
<organism evidence="7 8">
    <name type="scientific">Polyplax serrata</name>
    <name type="common">Common mouse louse</name>
    <dbReference type="NCBI Taxonomy" id="468196"/>
    <lineage>
        <taxon>Eukaryota</taxon>
        <taxon>Metazoa</taxon>
        <taxon>Ecdysozoa</taxon>
        <taxon>Arthropoda</taxon>
        <taxon>Hexapoda</taxon>
        <taxon>Insecta</taxon>
        <taxon>Pterygota</taxon>
        <taxon>Neoptera</taxon>
        <taxon>Paraneoptera</taxon>
        <taxon>Psocodea</taxon>
        <taxon>Troctomorpha</taxon>
        <taxon>Phthiraptera</taxon>
        <taxon>Anoplura</taxon>
        <taxon>Polyplacidae</taxon>
        <taxon>Polyplax</taxon>
    </lineage>
</organism>
<dbReference type="Proteomes" id="UP001359485">
    <property type="component" value="Unassembled WGS sequence"/>
</dbReference>
<dbReference type="PANTHER" id="PTHR20544">
    <property type="entry name" value="CENTROSOMAL PROTEIN CEP135"/>
    <property type="match status" value="1"/>
</dbReference>
<feature type="compositionally biased region" description="Polar residues" evidence="6">
    <location>
        <begin position="436"/>
        <end position="455"/>
    </location>
</feature>
<evidence type="ECO:0000313" key="7">
    <source>
        <dbReference type="EMBL" id="KAK6637475.1"/>
    </source>
</evidence>
<comment type="subcellular location">
    <subcellularLocation>
        <location evidence="1">Cytoplasm</location>
        <location evidence="1">Cytoskeleton</location>
        <location evidence="1">Microtubule organizing center</location>
        <location evidence="1">Centrosome</location>
        <location evidence="1">Centriole</location>
    </subcellularLocation>
</comment>
<name>A0ABR1B7E0_POLSC</name>
<dbReference type="PANTHER" id="PTHR20544:SF0">
    <property type="entry name" value="NUCLEOPROTEIN TPR_MLP1 DOMAIN-CONTAINING PROTEIN"/>
    <property type="match status" value="1"/>
</dbReference>
<evidence type="ECO:0000256" key="6">
    <source>
        <dbReference type="SAM" id="MobiDB-lite"/>
    </source>
</evidence>
<evidence type="ECO:0000256" key="5">
    <source>
        <dbReference type="SAM" id="Coils"/>
    </source>
</evidence>
<evidence type="ECO:0000256" key="4">
    <source>
        <dbReference type="ARBA" id="ARBA00038123"/>
    </source>
</evidence>
<keyword evidence="2" id="KW-0963">Cytoplasm</keyword>
<dbReference type="InterPro" id="IPR051877">
    <property type="entry name" value="Centriole_BasalBody_StrucProt"/>
</dbReference>
<keyword evidence="5" id="KW-0175">Coiled coil</keyword>
<gene>
    <name evidence="7" type="ORF">RUM44_007892</name>
</gene>
<feature type="coiled-coil region" evidence="5">
    <location>
        <begin position="46"/>
        <end position="353"/>
    </location>
</feature>
<evidence type="ECO:0000313" key="8">
    <source>
        <dbReference type="Proteomes" id="UP001359485"/>
    </source>
</evidence>
<dbReference type="EMBL" id="JAWJWF010000002">
    <property type="protein sequence ID" value="KAK6637475.1"/>
    <property type="molecule type" value="Genomic_DNA"/>
</dbReference>
<keyword evidence="8" id="KW-1185">Reference proteome</keyword>
<keyword evidence="3" id="KW-0206">Cytoskeleton</keyword>
<feature type="region of interest" description="Disordered" evidence="6">
    <location>
        <begin position="436"/>
        <end position="472"/>
    </location>
</feature>
<protein>
    <submittedName>
        <fullName evidence="7">Uncharacterized protein</fullName>
    </submittedName>
</protein>
<sequence>MLMTSHLLIRLPHMHTGYPIIICYQEDIEKTEIFIINEKTKREYDFRSLERDFERMKEEIEQLDLQKQALARENRRLQDDLAAATKDCLTARRELDMDKQDVENLKKQLQQYVTEVKKAEELLTKKESERNQMLEHFRSLSIEATTLETNNHTLESTVENTKTQLLSANNRIMDLEHEIASKDSLLYNYEKQIAELSGQVAELEMKLKQETDMRMGAEEDLAALRDLCSTLDIQKEALKRQASNIDAEKVHLINEVRRLSEEYEGLNEKLTHEKSLSQTLEKSLSNSRQETLEHKITNKDLQMHVQNLRQKVDELTQKLETESHDVRRYQSQCAELSQQVSELRREVTNARFEHAKSKEDSTKRCTCLSKSQSDEEFPCSVASSFRSLPTSSRTYTRAPESVAQCTVEEPDIPIGMRFVLSRNITNENRQSFSDSLHQRNDFNQNYRSNGSNFSRGTKHRPETKIGDYYLNS</sequence>